<comment type="caution">
    <text evidence="1">The sequence shown here is derived from an EMBL/GenBank/DDBJ whole genome shotgun (WGS) entry which is preliminary data.</text>
</comment>
<reference evidence="1 2" key="2">
    <citation type="submission" date="2014-05" db="EMBL/GenBank/DDBJ databases">
        <title>Draft genome sequence of Halobacillus karajensis HK-03.</title>
        <authorList>
            <person name="Khelaifia S."/>
            <person name="Croce O."/>
            <person name="Lagier J.C."/>
            <person name="Raoult D."/>
        </authorList>
    </citation>
    <scope>NUCLEOTIDE SEQUENCE [LARGE SCALE GENOMIC DNA]</scope>
    <source>
        <strain evidence="1 2">HD-03</strain>
    </source>
</reference>
<reference evidence="2" key="1">
    <citation type="submission" date="2014-03" db="EMBL/GenBank/DDBJ databases">
        <authorList>
            <person name="Urmite Genomes U."/>
        </authorList>
    </citation>
    <scope>NUCLEOTIDE SEQUENCE [LARGE SCALE GENOMIC DNA]</scope>
    <source>
        <strain evidence="2">HD-03</strain>
    </source>
</reference>
<accession>A0A024P7Y9</accession>
<evidence type="ECO:0000313" key="2">
    <source>
        <dbReference type="Proteomes" id="UP000028868"/>
    </source>
</evidence>
<organism evidence="1 2">
    <name type="scientific">Halobacillus karajensis</name>
    <dbReference type="NCBI Taxonomy" id="195088"/>
    <lineage>
        <taxon>Bacteria</taxon>
        <taxon>Bacillati</taxon>
        <taxon>Bacillota</taxon>
        <taxon>Bacilli</taxon>
        <taxon>Bacillales</taxon>
        <taxon>Bacillaceae</taxon>
        <taxon>Halobacillus</taxon>
    </lineage>
</organism>
<keyword evidence="2" id="KW-1185">Reference proteome</keyword>
<name>A0A024P7Y9_9BACI</name>
<protein>
    <submittedName>
        <fullName evidence="1">Uncharacterized protein</fullName>
    </submittedName>
</protein>
<dbReference type="EMBL" id="CCDI010000004">
    <property type="protein sequence ID" value="CDQ25060.1"/>
    <property type="molecule type" value="Genomic_DNA"/>
</dbReference>
<dbReference type="RefSeq" id="WP_035510381.1">
    <property type="nucleotide sequence ID" value="NZ_CCDH010000002.1"/>
</dbReference>
<gene>
    <name evidence="1" type="ORF">BN983_03365</name>
</gene>
<dbReference type="Proteomes" id="UP000028868">
    <property type="component" value="Unassembled WGS sequence"/>
</dbReference>
<sequence>MQDILAIWLDDQENLGVIEKESDPFGSSFHPIKRDRKTGEILVINNLWYTTYTGARHYFRLNTNEFRVCGRMHKVDLNNTKLKQPS</sequence>
<dbReference type="AlphaFoldDB" id="A0A024P7Y9"/>
<evidence type="ECO:0000313" key="1">
    <source>
        <dbReference type="EMBL" id="CDQ25060.1"/>
    </source>
</evidence>
<proteinExistence type="predicted"/>